<comment type="caution">
    <text evidence="2">The sequence shown here is derived from an EMBL/GenBank/DDBJ whole genome shotgun (WGS) entry which is preliminary data.</text>
</comment>
<protein>
    <submittedName>
        <fullName evidence="2">Uncharacterized protein</fullName>
    </submittedName>
</protein>
<evidence type="ECO:0000256" key="1">
    <source>
        <dbReference type="SAM" id="MobiDB-lite"/>
    </source>
</evidence>
<proteinExistence type="predicted"/>
<evidence type="ECO:0000313" key="2">
    <source>
        <dbReference type="EMBL" id="CAB5346748.1"/>
    </source>
</evidence>
<dbReference type="Proteomes" id="UP000684084">
    <property type="component" value="Unassembled WGS sequence"/>
</dbReference>
<dbReference type="OrthoDB" id="10452687at2759"/>
<sequence>MSHQDISAGGRGLGHDRSYANVTDILDEDADLFDSEEIGKPVSQGYASEEIGKTVNIVNDRVISKEIGKPVSQGYDRVPSDDSGKTGNIVNDRGYANEADILDEDADLFDLLDYEC</sequence>
<accession>A0A915YVA0</accession>
<reference evidence="2" key="1">
    <citation type="submission" date="2020-05" db="EMBL/GenBank/DDBJ databases">
        <authorList>
            <person name="Rincon C."/>
            <person name="Sanders R I."/>
            <person name="Robbins C."/>
            <person name="Chaturvedi A."/>
        </authorList>
    </citation>
    <scope>NUCLEOTIDE SEQUENCE</scope>
    <source>
        <strain evidence="2">CHB12</strain>
    </source>
</reference>
<organism evidence="2 3">
    <name type="scientific">Rhizophagus irregularis</name>
    <dbReference type="NCBI Taxonomy" id="588596"/>
    <lineage>
        <taxon>Eukaryota</taxon>
        <taxon>Fungi</taxon>
        <taxon>Fungi incertae sedis</taxon>
        <taxon>Mucoromycota</taxon>
        <taxon>Glomeromycotina</taxon>
        <taxon>Glomeromycetes</taxon>
        <taxon>Glomerales</taxon>
        <taxon>Glomeraceae</taxon>
        <taxon>Rhizophagus</taxon>
    </lineage>
</organism>
<name>A0A915YVA0_9GLOM</name>
<dbReference type="EMBL" id="CAGKOT010000006">
    <property type="protein sequence ID" value="CAB5346748.1"/>
    <property type="molecule type" value="Genomic_DNA"/>
</dbReference>
<feature type="region of interest" description="Disordered" evidence="1">
    <location>
        <begin position="70"/>
        <end position="91"/>
    </location>
</feature>
<evidence type="ECO:0000313" key="3">
    <source>
        <dbReference type="Proteomes" id="UP000684084"/>
    </source>
</evidence>
<dbReference type="AlphaFoldDB" id="A0A915YVA0"/>
<gene>
    <name evidence="2" type="ORF">CHRIB12_LOCUS4274</name>
</gene>